<reference evidence="1 2" key="1">
    <citation type="submission" date="2013-11" db="EMBL/GenBank/DDBJ databases">
        <title>Draft genome of the bovine lungworm Dictyocaulus viviparus.</title>
        <authorList>
            <person name="Mitreva M."/>
        </authorList>
    </citation>
    <scope>NUCLEOTIDE SEQUENCE [LARGE SCALE GENOMIC DNA]</scope>
    <source>
        <strain evidence="1 2">HannoverDv2000</strain>
    </source>
</reference>
<proteinExistence type="predicted"/>
<evidence type="ECO:0000313" key="2">
    <source>
        <dbReference type="Proteomes" id="UP000053766"/>
    </source>
</evidence>
<dbReference type="OrthoDB" id="5875832at2759"/>
<dbReference type="AlphaFoldDB" id="A0A0D8Y7X4"/>
<accession>A0A0D8Y7X4</accession>
<keyword evidence="2" id="KW-1185">Reference proteome</keyword>
<sequence length="179" mass="21215">MTFSRKHLGNWLRFVHSVNVSDSHLLFYFFFRLSSNNDITSDFILGAVRVLSCASICGFSFSCRPRRTLLCNVQNIEARMVVRCPSQRIHRFFPKLLTSSEDDQLNMQQLHPQMRNRSQLRPWMALTRGEAEAVHESSRLWISMRQLVSTNQELYHHSLDWGQKEHYFKLAYVFHTNNY</sequence>
<dbReference type="EMBL" id="KN716167">
    <property type="protein sequence ID" value="KJH52287.1"/>
    <property type="molecule type" value="Genomic_DNA"/>
</dbReference>
<name>A0A0D8Y7X4_DICVI</name>
<reference evidence="2" key="2">
    <citation type="journal article" date="2016" name="Sci. Rep.">
        <title>Dictyocaulus viviparus genome, variome and transcriptome elucidate lungworm biology and support future intervention.</title>
        <authorList>
            <person name="McNulty S.N."/>
            <person name="Strube C."/>
            <person name="Rosa B.A."/>
            <person name="Martin J.C."/>
            <person name="Tyagi R."/>
            <person name="Choi Y.J."/>
            <person name="Wang Q."/>
            <person name="Hallsworth Pepin K."/>
            <person name="Zhang X."/>
            <person name="Ozersky P."/>
            <person name="Wilson R.K."/>
            <person name="Sternberg P.W."/>
            <person name="Gasser R.B."/>
            <person name="Mitreva M."/>
        </authorList>
    </citation>
    <scope>NUCLEOTIDE SEQUENCE [LARGE SCALE GENOMIC DNA]</scope>
    <source>
        <strain evidence="2">HannoverDv2000</strain>
    </source>
</reference>
<protein>
    <submittedName>
        <fullName evidence="1">Uncharacterized protein</fullName>
    </submittedName>
</protein>
<organism evidence="1 2">
    <name type="scientific">Dictyocaulus viviparus</name>
    <name type="common">Bovine lungworm</name>
    <dbReference type="NCBI Taxonomy" id="29172"/>
    <lineage>
        <taxon>Eukaryota</taxon>
        <taxon>Metazoa</taxon>
        <taxon>Ecdysozoa</taxon>
        <taxon>Nematoda</taxon>
        <taxon>Chromadorea</taxon>
        <taxon>Rhabditida</taxon>
        <taxon>Rhabditina</taxon>
        <taxon>Rhabditomorpha</taxon>
        <taxon>Strongyloidea</taxon>
        <taxon>Metastrongylidae</taxon>
        <taxon>Dictyocaulus</taxon>
    </lineage>
</organism>
<gene>
    <name evidence="1" type="ORF">DICVIV_01489</name>
</gene>
<dbReference type="Proteomes" id="UP000053766">
    <property type="component" value="Unassembled WGS sequence"/>
</dbReference>
<evidence type="ECO:0000313" key="1">
    <source>
        <dbReference type="EMBL" id="KJH52287.1"/>
    </source>
</evidence>